<reference evidence="2 3" key="1">
    <citation type="submission" date="2017-06" db="EMBL/GenBank/DDBJ databases">
        <authorList>
            <person name="Kim H.J."/>
            <person name="Triplett B.A."/>
        </authorList>
    </citation>
    <scope>NUCLEOTIDE SEQUENCE [LARGE SCALE GENOMIC DNA]</scope>
    <source>
        <strain evidence="2 3">DSM 19307</strain>
    </source>
</reference>
<protein>
    <submittedName>
        <fullName evidence="2">Uncharacterized protein</fullName>
    </submittedName>
</protein>
<accession>A0A239M0B3</accession>
<keyword evidence="1" id="KW-0472">Membrane</keyword>
<evidence type="ECO:0000313" key="2">
    <source>
        <dbReference type="EMBL" id="SNT36287.1"/>
    </source>
</evidence>
<proteinExistence type="predicted"/>
<dbReference type="RefSeq" id="WP_089358224.1">
    <property type="nucleotide sequence ID" value="NZ_FZPD01000006.1"/>
</dbReference>
<keyword evidence="1" id="KW-1133">Transmembrane helix</keyword>
<keyword evidence="3" id="KW-1185">Reference proteome</keyword>
<organism evidence="2 3">
    <name type="scientific">Ekhidna lutea</name>
    <dbReference type="NCBI Taxonomy" id="447679"/>
    <lineage>
        <taxon>Bacteria</taxon>
        <taxon>Pseudomonadati</taxon>
        <taxon>Bacteroidota</taxon>
        <taxon>Cytophagia</taxon>
        <taxon>Cytophagales</taxon>
        <taxon>Reichenbachiellaceae</taxon>
        <taxon>Ekhidna</taxon>
    </lineage>
</organism>
<evidence type="ECO:0000256" key="1">
    <source>
        <dbReference type="SAM" id="Phobius"/>
    </source>
</evidence>
<name>A0A239M0B3_EKHLU</name>
<evidence type="ECO:0000313" key="3">
    <source>
        <dbReference type="Proteomes" id="UP000198393"/>
    </source>
</evidence>
<dbReference type="OrthoDB" id="667398at2"/>
<dbReference type="AlphaFoldDB" id="A0A239M0B3"/>
<sequence length="138" mass="15588">MGSQIDKLLEKYWNGETSLEEEQVIKAHFKSNPALTNEGHYFRYLAKQKEIRFSKAKGVNKKKAWLSAAATITIGIITAVLVFNDAQKDPFAIEDPEKAFQATKEALMMIGGQLQEGQNHTLKLTKFNKAKEELQEDS</sequence>
<keyword evidence="1" id="KW-0812">Transmembrane</keyword>
<feature type="transmembrane region" description="Helical" evidence="1">
    <location>
        <begin position="64"/>
        <end position="83"/>
    </location>
</feature>
<dbReference type="Proteomes" id="UP000198393">
    <property type="component" value="Unassembled WGS sequence"/>
</dbReference>
<gene>
    <name evidence="2" type="ORF">SAMN05421640_3556</name>
</gene>
<dbReference type="EMBL" id="FZPD01000006">
    <property type="protein sequence ID" value="SNT36287.1"/>
    <property type="molecule type" value="Genomic_DNA"/>
</dbReference>